<dbReference type="GO" id="GO:0006355">
    <property type="term" value="P:regulation of DNA-templated transcription"/>
    <property type="evidence" value="ECO:0007669"/>
    <property type="project" value="InterPro"/>
</dbReference>
<dbReference type="InterPro" id="IPR013767">
    <property type="entry name" value="PAS_fold"/>
</dbReference>
<evidence type="ECO:0000256" key="1">
    <source>
        <dbReference type="ARBA" id="ARBA00000085"/>
    </source>
</evidence>
<evidence type="ECO:0000259" key="9">
    <source>
        <dbReference type="PROSITE" id="PS50112"/>
    </source>
</evidence>
<sequence>MARAYPFLDIVVLDGVRERFVAGDALVILSADLSRIVWANGAGAELFGFASVEEAVDQDPGFSRVALRQLKALPDFPHIGKNRAVAVRLSSGLAFFHASAFTLPGGEEALLLAAAPAEELAAAERARRVISGIAGPGQFAALVDAKGSIEAASSNFASLKLDSSAISSLLEDVRQGEARLAKGRLSAGRNLPAGIARLTDDPELHLLVIVDDQPVVAEPEASTEPLSRDAELEPVAPPISETPVHPDNSVVAKSFSQENPTVRFSWRTDAEGRFTSISSEFGEAVGEPAADVIGRTFREVANTFGLDNDGSIYRLMERRDTWSGRTVMWPLAGTRLKVPVDLAGLPVYGRGKVFEGFRGFGMIRMNEAVEDPEGIGEVLRAITPDQGPRETPYTTTPIIDELTKDPFAGERPALEIPQEHTRRAADKEAAQAIEKTYGLSQAERLAFREIGERLRRANEALAARNQELAAEDIAGEQAATELPELTPVIPDAVLPPVEDHPENAPESFSEPDNAKDLPATQFSNEAEETTPADKTVEMPGAWFAPAPEPKPVEAPAAQPRRSRSLLSLVPAKKHEKPAKASRSLAAATALKAEPAPSQELDDLVAHLPVPLLIHSGDELHFANREFLQLTGYADLPSLEAAGGIGALFEDAPDFRVHDETTLTLRTATGTAVPVQTRLQSVRWHGRKTLMLALKPVIRTQYREPFEHETSPFGLGLREMQTIVDTAADGVIIISNEGDIRSLNAPAEALFGFNAENVIGKNFSVLFAIESKRTVQEYVVAMGERGANSILNDGRHVIGREAHGRFIPLFITLARLPENQGYCAVLRDISHWKRIEDELNQARSQAEQASSHKSDFLARVSHEIRTPLNAIIGFSELMIDEKFGPIGNDRYRDYLRDINRSGNHVLDLVNDLLDISKIEAGQQEMHFESISLNEALEQAVSMMQPQANSERVIIRSSFGTRIPNVVADLRSIRQIALNLLSNAVRYTPAGGQIIVSTAYQPEGSVVLRIRDTGIGMNPTELEEALKPFRQINALRRKRGDGTGLGLPLTRAMVEANRAFFSISSTPGEGTLVEITFPPTRVLADT</sequence>
<evidence type="ECO:0000256" key="5">
    <source>
        <dbReference type="ARBA" id="ARBA00022777"/>
    </source>
</evidence>
<feature type="domain" description="Histidine kinase" evidence="8">
    <location>
        <begin position="858"/>
        <end position="1079"/>
    </location>
</feature>
<dbReference type="PANTHER" id="PTHR43711">
    <property type="entry name" value="TWO-COMPONENT HISTIDINE KINASE"/>
    <property type="match status" value="1"/>
</dbReference>
<dbReference type="InterPro" id="IPR005467">
    <property type="entry name" value="His_kinase_dom"/>
</dbReference>
<keyword evidence="6" id="KW-0902">Two-component regulatory system</keyword>
<reference evidence="10" key="1">
    <citation type="journal article" date="2014" name="Int. J. Syst. Evol. Microbiol.">
        <title>Complete genome sequence of Corynebacterium casei LMG S-19264T (=DSM 44701T), isolated from a smear-ripened cheese.</title>
        <authorList>
            <consortium name="US DOE Joint Genome Institute (JGI-PGF)"/>
            <person name="Walter F."/>
            <person name="Albersmeier A."/>
            <person name="Kalinowski J."/>
            <person name="Ruckert C."/>
        </authorList>
    </citation>
    <scope>NUCLEOTIDE SEQUENCE</scope>
    <source>
        <strain evidence="10">CGMCC 1.15320</strain>
    </source>
</reference>
<dbReference type="RefSeq" id="WP_188721890.1">
    <property type="nucleotide sequence ID" value="NZ_BMIF01000009.1"/>
</dbReference>
<dbReference type="CDD" id="cd00130">
    <property type="entry name" value="PAS"/>
    <property type="match status" value="1"/>
</dbReference>
<evidence type="ECO:0000256" key="4">
    <source>
        <dbReference type="ARBA" id="ARBA00022679"/>
    </source>
</evidence>
<dbReference type="SMART" id="SM00091">
    <property type="entry name" value="PAS"/>
    <property type="match status" value="3"/>
</dbReference>
<evidence type="ECO:0000313" key="10">
    <source>
        <dbReference type="EMBL" id="GGA73908.1"/>
    </source>
</evidence>
<dbReference type="InterPro" id="IPR004358">
    <property type="entry name" value="Sig_transdc_His_kin-like_C"/>
</dbReference>
<keyword evidence="4" id="KW-0808">Transferase</keyword>
<dbReference type="Gene3D" id="1.10.287.130">
    <property type="match status" value="1"/>
</dbReference>
<dbReference type="Pfam" id="PF00512">
    <property type="entry name" value="HisKA"/>
    <property type="match status" value="1"/>
</dbReference>
<dbReference type="PROSITE" id="PS50112">
    <property type="entry name" value="PAS"/>
    <property type="match status" value="1"/>
</dbReference>
<comment type="catalytic activity">
    <reaction evidence="1">
        <text>ATP + protein L-histidine = ADP + protein N-phospho-L-histidine.</text>
        <dbReference type="EC" id="2.7.13.3"/>
    </reaction>
</comment>
<feature type="domain" description="PAS" evidence="9">
    <location>
        <begin position="715"/>
        <end position="793"/>
    </location>
</feature>
<dbReference type="PRINTS" id="PR00344">
    <property type="entry name" value="BCTRLSENSOR"/>
</dbReference>
<dbReference type="InterPro" id="IPR050736">
    <property type="entry name" value="Sensor_HK_Regulatory"/>
</dbReference>
<organism evidence="10 11">
    <name type="scientific">Nitratireductor aestuarii</name>
    <dbReference type="NCBI Taxonomy" id="1735103"/>
    <lineage>
        <taxon>Bacteria</taxon>
        <taxon>Pseudomonadati</taxon>
        <taxon>Pseudomonadota</taxon>
        <taxon>Alphaproteobacteria</taxon>
        <taxon>Hyphomicrobiales</taxon>
        <taxon>Phyllobacteriaceae</taxon>
        <taxon>Nitratireductor</taxon>
    </lineage>
</organism>
<dbReference type="PROSITE" id="PS50109">
    <property type="entry name" value="HIS_KIN"/>
    <property type="match status" value="1"/>
</dbReference>
<dbReference type="InterPro" id="IPR003661">
    <property type="entry name" value="HisK_dim/P_dom"/>
</dbReference>
<dbReference type="Gene3D" id="3.30.565.10">
    <property type="entry name" value="Histidine kinase-like ATPase, C-terminal domain"/>
    <property type="match status" value="1"/>
</dbReference>
<comment type="caution">
    <text evidence="10">The sequence shown here is derived from an EMBL/GenBank/DDBJ whole genome shotgun (WGS) entry which is preliminary data.</text>
</comment>
<dbReference type="SMART" id="SM00387">
    <property type="entry name" value="HATPase_c"/>
    <property type="match status" value="1"/>
</dbReference>
<dbReference type="InterPro" id="IPR036890">
    <property type="entry name" value="HATPase_C_sf"/>
</dbReference>
<dbReference type="NCBIfam" id="TIGR00229">
    <property type="entry name" value="sensory_box"/>
    <property type="match status" value="1"/>
</dbReference>
<dbReference type="InterPro" id="IPR036097">
    <property type="entry name" value="HisK_dim/P_sf"/>
</dbReference>
<evidence type="ECO:0000256" key="7">
    <source>
        <dbReference type="SAM" id="MobiDB-lite"/>
    </source>
</evidence>
<dbReference type="GO" id="GO:0000155">
    <property type="term" value="F:phosphorelay sensor kinase activity"/>
    <property type="evidence" value="ECO:0007669"/>
    <property type="project" value="InterPro"/>
</dbReference>
<dbReference type="Pfam" id="PF13188">
    <property type="entry name" value="PAS_8"/>
    <property type="match status" value="2"/>
</dbReference>
<dbReference type="EMBL" id="BMIF01000009">
    <property type="protein sequence ID" value="GGA73908.1"/>
    <property type="molecule type" value="Genomic_DNA"/>
</dbReference>
<keyword evidence="3" id="KW-0597">Phosphoprotein</keyword>
<dbReference type="Gene3D" id="3.30.450.20">
    <property type="entry name" value="PAS domain"/>
    <property type="match status" value="1"/>
</dbReference>
<feature type="region of interest" description="Disordered" evidence="7">
    <location>
        <begin position="497"/>
        <end position="534"/>
    </location>
</feature>
<reference evidence="10" key="2">
    <citation type="submission" date="2020-09" db="EMBL/GenBank/DDBJ databases">
        <authorList>
            <person name="Sun Q."/>
            <person name="Zhou Y."/>
        </authorList>
    </citation>
    <scope>NUCLEOTIDE SEQUENCE</scope>
    <source>
        <strain evidence="10">CGMCC 1.15320</strain>
    </source>
</reference>
<proteinExistence type="predicted"/>
<evidence type="ECO:0000256" key="2">
    <source>
        <dbReference type="ARBA" id="ARBA00012438"/>
    </source>
</evidence>
<evidence type="ECO:0000259" key="8">
    <source>
        <dbReference type="PROSITE" id="PS50109"/>
    </source>
</evidence>
<accession>A0A916W711</accession>
<dbReference type="Pfam" id="PF00989">
    <property type="entry name" value="PAS"/>
    <property type="match status" value="1"/>
</dbReference>
<dbReference type="InterPro" id="IPR000014">
    <property type="entry name" value="PAS"/>
</dbReference>
<dbReference type="PANTHER" id="PTHR43711:SF1">
    <property type="entry name" value="HISTIDINE KINASE 1"/>
    <property type="match status" value="1"/>
</dbReference>
<dbReference type="Proteomes" id="UP000636264">
    <property type="component" value="Unassembled WGS sequence"/>
</dbReference>
<evidence type="ECO:0000256" key="6">
    <source>
        <dbReference type="ARBA" id="ARBA00023012"/>
    </source>
</evidence>
<keyword evidence="5" id="KW-0418">Kinase</keyword>
<dbReference type="CDD" id="cd00082">
    <property type="entry name" value="HisKA"/>
    <property type="match status" value="1"/>
</dbReference>
<dbReference type="Pfam" id="PF02518">
    <property type="entry name" value="HATPase_c"/>
    <property type="match status" value="1"/>
</dbReference>
<dbReference type="SMART" id="SM00388">
    <property type="entry name" value="HisKA"/>
    <property type="match status" value="1"/>
</dbReference>
<evidence type="ECO:0000313" key="11">
    <source>
        <dbReference type="Proteomes" id="UP000636264"/>
    </source>
</evidence>
<keyword evidence="11" id="KW-1185">Reference proteome</keyword>
<dbReference type="AlphaFoldDB" id="A0A916W711"/>
<gene>
    <name evidence="10" type="ORF">GCM10011385_29880</name>
</gene>
<dbReference type="SUPFAM" id="SSF55785">
    <property type="entry name" value="PYP-like sensor domain (PAS domain)"/>
    <property type="match status" value="2"/>
</dbReference>
<protein>
    <recommendedName>
        <fullName evidence="2">histidine kinase</fullName>
        <ecNumber evidence="2">2.7.13.3</ecNumber>
    </recommendedName>
</protein>
<dbReference type="InterPro" id="IPR035965">
    <property type="entry name" value="PAS-like_dom_sf"/>
</dbReference>
<dbReference type="EC" id="2.7.13.3" evidence="2"/>
<name>A0A916W711_9HYPH</name>
<dbReference type="SUPFAM" id="SSF55874">
    <property type="entry name" value="ATPase domain of HSP90 chaperone/DNA topoisomerase II/histidine kinase"/>
    <property type="match status" value="1"/>
</dbReference>
<evidence type="ECO:0000256" key="3">
    <source>
        <dbReference type="ARBA" id="ARBA00022553"/>
    </source>
</evidence>
<dbReference type="SUPFAM" id="SSF47384">
    <property type="entry name" value="Homodimeric domain of signal transducing histidine kinase"/>
    <property type="match status" value="1"/>
</dbReference>
<dbReference type="InterPro" id="IPR003594">
    <property type="entry name" value="HATPase_dom"/>
</dbReference>